<feature type="domain" description="CoA-binding" evidence="8">
    <location>
        <begin position="81"/>
        <end position="181"/>
    </location>
</feature>
<dbReference type="GO" id="GO:0003700">
    <property type="term" value="F:DNA-binding transcription factor activity"/>
    <property type="evidence" value="ECO:0007669"/>
    <property type="project" value="UniProtKB-UniRule"/>
</dbReference>
<evidence type="ECO:0000256" key="1">
    <source>
        <dbReference type="ARBA" id="ARBA00022490"/>
    </source>
</evidence>
<sequence length="216" mass="23238">MADNEVSLATYHRLPQYLKALYEMRKEGRETVSSVALAEVLSLSPSIVKKDLSAAKVVDGKPKVGYVVSDLISDLEEFLGCNNVKDAVLVGAGKLGQALLGYGGFEEYGLNIIAGFDVDDAIIGKSIHGKKILPTGKLASAIEKLDIKIAVLTVPQEHAQAMADLLVKAGIRGIWNFTQEHIVVPESVALKNENMAASLAVLSAQLQEILRKENQN</sequence>
<dbReference type="GO" id="GO:0045892">
    <property type="term" value="P:negative regulation of DNA-templated transcription"/>
    <property type="evidence" value="ECO:0007669"/>
    <property type="project" value="InterPro"/>
</dbReference>
<dbReference type="PANTHER" id="PTHR35786">
    <property type="entry name" value="REDOX-SENSING TRANSCRIPTIONAL REPRESSOR REX"/>
    <property type="match status" value="1"/>
</dbReference>
<dbReference type="NCBIfam" id="NF003995">
    <property type="entry name" value="PRK05472.2-4"/>
    <property type="match status" value="1"/>
</dbReference>
<dbReference type="Gene3D" id="3.40.50.720">
    <property type="entry name" value="NAD(P)-binding Rossmann-like Domain"/>
    <property type="match status" value="1"/>
</dbReference>
<keyword evidence="5 7" id="KW-0238">DNA-binding</keyword>
<dbReference type="GO" id="GO:0005737">
    <property type="term" value="C:cytoplasm"/>
    <property type="evidence" value="ECO:0007669"/>
    <property type="project" value="UniProtKB-SubCell"/>
</dbReference>
<dbReference type="SMART" id="SM00881">
    <property type="entry name" value="CoA_binding"/>
    <property type="match status" value="1"/>
</dbReference>
<dbReference type="InterPro" id="IPR036390">
    <property type="entry name" value="WH_DNA-bd_sf"/>
</dbReference>
<comment type="similarity">
    <text evidence="7">Belongs to the transcriptional regulatory Rex family.</text>
</comment>
<proteinExistence type="inferred from homology"/>
<dbReference type="Gene3D" id="1.10.10.10">
    <property type="entry name" value="Winged helix-like DNA-binding domain superfamily/Winged helix DNA-binding domain"/>
    <property type="match status" value="1"/>
</dbReference>
<comment type="caution">
    <text evidence="9">The sequence shown here is derived from an EMBL/GenBank/DDBJ whole genome shotgun (WGS) entry which is preliminary data.</text>
</comment>
<evidence type="ECO:0000256" key="5">
    <source>
        <dbReference type="ARBA" id="ARBA00023125"/>
    </source>
</evidence>
<evidence type="ECO:0000313" key="10">
    <source>
        <dbReference type="Proteomes" id="UP000727857"/>
    </source>
</evidence>
<gene>
    <name evidence="7" type="primary">rex</name>
    <name evidence="9" type="ORF">IAB16_05190</name>
</gene>
<keyword evidence="6 7" id="KW-0804">Transcription</keyword>
<dbReference type="GO" id="GO:0003677">
    <property type="term" value="F:DNA binding"/>
    <property type="evidence" value="ECO:0007669"/>
    <property type="project" value="UniProtKB-UniRule"/>
</dbReference>
<dbReference type="InterPro" id="IPR022876">
    <property type="entry name" value="Tscrpt_rep_Rex"/>
</dbReference>
<dbReference type="HAMAP" id="MF_01131">
    <property type="entry name" value="Rex"/>
    <property type="match status" value="1"/>
</dbReference>
<dbReference type="GO" id="GO:0051775">
    <property type="term" value="P:response to redox state"/>
    <property type="evidence" value="ECO:0007669"/>
    <property type="project" value="InterPro"/>
</dbReference>
<comment type="subunit">
    <text evidence="7">Homodimer.</text>
</comment>
<dbReference type="Proteomes" id="UP000727857">
    <property type="component" value="Unassembled WGS sequence"/>
</dbReference>
<protein>
    <recommendedName>
        <fullName evidence="7">Redox-sensing transcriptional repressor Rex</fullName>
    </recommendedName>
</protein>
<evidence type="ECO:0000313" key="9">
    <source>
        <dbReference type="EMBL" id="MBO8424392.1"/>
    </source>
</evidence>
<dbReference type="SUPFAM" id="SSF51735">
    <property type="entry name" value="NAD(P)-binding Rossmann-fold domains"/>
    <property type="match status" value="1"/>
</dbReference>
<reference evidence="9" key="1">
    <citation type="submission" date="2020-10" db="EMBL/GenBank/DDBJ databases">
        <authorList>
            <person name="Gilroy R."/>
        </authorList>
    </citation>
    <scope>NUCLEOTIDE SEQUENCE</scope>
    <source>
        <strain evidence="9">517</strain>
    </source>
</reference>
<dbReference type="InterPro" id="IPR009718">
    <property type="entry name" value="Rex_DNA-bd_C_dom"/>
</dbReference>
<dbReference type="InterPro" id="IPR036388">
    <property type="entry name" value="WH-like_DNA-bd_sf"/>
</dbReference>
<keyword evidence="4 7" id="KW-0520">NAD</keyword>
<name>A0A940IDP6_9FIRM</name>
<evidence type="ECO:0000256" key="7">
    <source>
        <dbReference type="HAMAP-Rule" id="MF_01131"/>
    </source>
</evidence>
<organism evidence="9 10">
    <name type="scientific">Candidatus Stercoripulliclostridium pullicola</name>
    <dbReference type="NCBI Taxonomy" id="2840953"/>
    <lineage>
        <taxon>Bacteria</taxon>
        <taxon>Bacillati</taxon>
        <taxon>Bacillota</taxon>
        <taxon>Clostridia</taxon>
        <taxon>Eubacteriales</taxon>
        <taxon>Candidatus Stercoripulliclostridium</taxon>
    </lineage>
</organism>
<keyword evidence="2 7" id="KW-0678">Repressor</keyword>
<evidence type="ECO:0000256" key="6">
    <source>
        <dbReference type="ARBA" id="ARBA00023163"/>
    </source>
</evidence>
<feature type="DNA-binding region" description="H-T-H motif" evidence="7">
    <location>
        <begin position="16"/>
        <end position="55"/>
    </location>
</feature>
<feature type="binding site" evidence="7">
    <location>
        <begin position="91"/>
        <end position="96"/>
    </location>
    <ligand>
        <name>NAD(+)</name>
        <dbReference type="ChEBI" id="CHEBI:57540"/>
    </ligand>
</feature>
<dbReference type="Pfam" id="PF02629">
    <property type="entry name" value="CoA_binding"/>
    <property type="match status" value="1"/>
</dbReference>
<dbReference type="PANTHER" id="PTHR35786:SF1">
    <property type="entry name" value="REDOX-SENSING TRANSCRIPTIONAL REPRESSOR REX 1"/>
    <property type="match status" value="1"/>
</dbReference>
<keyword evidence="3 7" id="KW-0805">Transcription regulation</keyword>
<reference evidence="9" key="2">
    <citation type="journal article" date="2021" name="PeerJ">
        <title>Extensive microbial diversity within the chicken gut microbiome revealed by metagenomics and culture.</title>
        <authorList>
            <person name="Gilroy R."/>
            <person name="Ravi A."/>
            <person name="Getino M."/>
            <person name="Pursley I."/>
            <person name="Horton D.L."/>
            <person name="Alikhan N.F."/>
            <person name="Baker D."/>
            <person name="Gharbi K."/>
            <person name="Hall N."/>
            <person name="Watson M."/>
            <person name="Adriaenssens E.M."/>
            <person name="Foster-Nyarko E."/>
            <person name="Jarju S."/>
            <person name="Secka A."/>
            <person name="Antonio M."/>
            <person name="Oren A."/>
            <person name="Chaudhuri R.R."/>
            <person name="La Ragione R."/>
            <person name="Hildebrand F."/>
            <person name="Pallen M.J."/>
        </authorList>
    </citation>
    <scope>NUCLEOTIDE SEQUENCE</scope>
    <source>
        <strain evidence="9">517</strain>
    </source>
</reference>
<dbReference type="AlphaFoldDB" id="A0A940IDP6"/>
<dbReference type="EMBL" id="JADINF010000131">
    <property type="protein sequence ID" value="MBO8424392.1"/>
    <property type="molecule type" value="Genomic_DNA"/>
</dbReference>
<dbReference type="Pfam" id="PF06971">
    <property type="entry name" value="Put_DNA-bind_N"/>
    <property type="match status" value="1"/>
</dbReference>
<keyword evidence="1 7" id="KW-0963">Cytoplasm</keyword>
<evidence type="ECO:0000256" key="3">
    <source>
        <dbReference type="ARBA" id="ARBA00023015"/>
    </source>
</evidence>
<dbReference type="NCBIfam" id="NF003994">
    <property type="entry name" value="PRK05472.2-3"/>
    <property type="match status" value="1"/>
</dbReference>
<evidence type="ECO:0000256" key="4">
    <source>
        <dbReference type="ARBA" id="ARBA00023027"/>
    </source>
</evidence>
<dbReference type="InterPro" id="IPR036291">
    <property type="entry name" value="NAD(P)-bd_dom_sf"/>
</dbReference>
<accession>A0A940IDP6</accession>
<evidence type="ECO:0000259" key="8">
    <source>
        <dbReference type="SMART" id="SM00881"/>
    </source>
</evidence>
<dbReference type="NCBIfam" id="NF003996">
    <property type="entry name" value="PRK05472.2-5"/>
    <property type="match status" value="1"/>
</dbReference>
<comment type="subcellular location">
    <subcellularLocation>
        <location evidence="7">Cytoplasm</location>
    </subcellularLocation>
</comment>
<evidence type="ECO:0000256" key="2">
    <source>
        <dbReference type="ARBA" id="ARBA00022491"/>
    </source>
</evidence>
<comment type="function">
    <text evidence="7">Modulates transcription in response to changes in cellular NADH/NAD(+) redox state.</text>
</comment>
<dbReference type="SUPFAM" id="SSF46785">
    <property type="entry name" value="Winged helix' DNA-binding domain"/>
    <property type="match status" value="1"/>
</dbReference>
<dbReference type="InterPro" id="IPR003781">
    <property type="entry name" value="CoA-bd"/>
</dbReference>